<dbReference type="AlphaFoldDB" id="A0A383VYW1"/>
<sequence>MPMQLLNTPTSQATGASNPIASMRGAAAAAVATVTEPQHPYNAYAAAVAAFFRDSVHAAAAAAAAASARELRLGLLTSPAACQHAVLVGLSLDWVHKVPQAQLQA</sequence>
<evidence type="ECO:0000313" key="1">
    <source>
        <dbReference type="EMBL" id="SZX70110.1"/>
    </source>
</evidence>
<organism evidence="1 2">
    <name type="scientific">Tetradesmus obliquus</name>
    <name type="common">Green alga</name>
    <name type="synonym">Acutodesmus obliquus</name>
    <dbReference type="NCBI Taxonomy" id="3088"/>
    <lineage>
        <taxon>Eukaryota</taxon>
        <taxon>Viridiplantae</taxon>
        <taxon>Chlorophyta</taxon>
        <taxon>core chlorophytes</taxon>
        <taxon>Chlorophyceae</taxon>
        <taxon>CS clade</taxon>
        <taxon>Sphaeropleales</taxon>
        <taxon>Scenedesmaceae</taxon>
        <taxon>Tetradesmus</taxon>
    </lineage>
</organism>
<evidence type="ECO:0000313" key="2">
    <source>
        <dbReference type="Proteomes" id="UP000256970"/>
    </source>
</evidence>
<dbReference type="Proteomes" id="UP000256970">
    <property type="component" value="Unassembled WGS sequence"/>
</dbReference>
<keyword evidence="2" id="KW-1185">Reference proteome</keyword>
<proteinExistence type="predicted"/>
<accession>A0A383VYW1</accession>
<protein>
    <submittedName>
        <fullName evidence="1">Uncharacterized protein</fullName>
    </submittedName>
</protein>
<reference evidence="1 2" key="1">
    <citation type="submission" date="2016-10" db="EMBL/GenBank/DDBJ databases">
        <authorList>
            <person name="Cai Z."/>
        </authorList>
    </citation>
    <scope>NUCLEOTIDE SEQUENCE [LARGE SCALE GENOMIC DNA]</scope>
</reference>
<dbReference type="EMBL" id="FNXT01000972">
    <property type="protein sequence ID" value="SZX70110.1"/>
    <property type="molecule type" value="Genomic_DNA"/>
</dbReference>
<gene>
    <name evidence="1" type="ORF">BQ4739_LOCUS10351</name>
</gene>
<name>A0A383VYW1_TETOB</name>